<gene>
    <name evidence="1" type="ORF">SAMN05216574_13315</name>
</gene>
<keyword evidence="2" id="KW-1185">Reference proteome</keyword>
<dbReference type="RefSeq" id="WP_139229002.1">
    <property type="nucleotide sequence ID" value="NZ_FOND01000033.1"/>
</dbReference>
<sequence length="212" mass="23178">MTAAAPLPGVAPSPWAAPEVPLDTEVELLAAEWVRPYDQALHLMRARDWLVQLNPIATVEMRVAAMTHDIERMFPGGPRLDHATMEWDSPFYLYPHSLRSAESVGVWLAGIGPVAAQVDLREVRRLVGLHEVGGLRGADDVQAGDSLSFLETLAGLTRDWVASGACSRDKAAEKLVYMAERIRVPAAQELAGPWLEWALDQLPAGVVLEEGR</sequence>
<reference evidence="2" key="1">
    <citation type="submission" date="2016-10" db="EMBL/GenBank/DDBJ databases">
        <authorList>
            <person name="Varghese N."/>
            <person name="Submissions S."/>
        </authorList>
    </citation>
    <scope>NUCLEOTIDE SEQUENCE [LARGE SCALE GENOMIC DNA]</scope>
    <source>
        <strain evidence="2">DSM 46838</strain>
    </source>
</reference>
<organism evidence="1 2">
    <name type="scientific">Blastococcus tunisiensis</name>
    <dbReference type="NCBI Taxonomy" id="1798228"/>
    <lineage>
        <taxon>Bacteria</taxon>
        <taxon>Bacillati</taxon>
        <taxon>Actinomycetota</taxon>
        <taxon>Actinomycetes</taxon>
        <taxon>Geodermatophilales</taxon>
        <taxon>Geodermatophilaceae</taxon>
        <taxon>Blastococcus</taxon>
    </lineage>
</organism>
<dbReference type="STRING" id="1798228.SAMN05216574_13315"/>
<dbReference type="EMBL" id="FOND01000033">
    <property type="protein sequence ID" value="SFF91956.1"/>
    <property type="molecule type" value="Genomic_DNA"/>
</dbReference>
<accession>A0A1I2MRF7</accession>
<name>A0A1I2MRF7_9ACTN</name>
<protein>
    <recommendedName>
        <fullName evidence="3">HD domain-containing protein</fullName>
    </recommendedName>
</protein>
<dbReference type="OrthoDB" id="6182181at2"/>
<dbReference type="AlphaFoldDB" id="A0A1I2MRF7"/>
<evidence type="ECO:0000313" key="2">
    <source>
        <dbReference type="Proteomes" id="UP000198589"/>
    </source>
</evidence>
<evidence type="ECO:0000313" key="1">
    <source>
        <dbReference type="EMBL" id="SFF91956.1"/>
    </source>
</evidence>
<proteinExistence type="predicted"/>
<dbReference type="Proteomes" id="UP000198589">
    <property type="component" value="Unassembled WGS sequence"/>
</dbReference>
<evidence type="ECO:0008006" key="3">
    <source>
        <dbReference type="Google" id="ProtNLM"/>
    </source>
</evidence>